<feature type="region of interest" description="Disordered" evidence="1">
    <location>
        <begin position="1009"/>
        <end position="1033"/>
    </location>
</feature>
<protein>
    <submittedName>
        <fullName evidence="3">Uncharacterized protein</fullName>
    </submittedName>
</protein>
<feature type="region of interest" description="Disordered" evidence="1">
    <location>
        <begin position="885"/>
        <end position="910"/>
    </location>
</feature>
<feature type="compositionally biased region" description="Basic and acidic residues" evidence="1">
    <location>
        <begin position="672"/>
        <end position="694"/>
    </location>
</feature>
<feature type="compositionally biased region" description="Polar residues" evidence="1">
    <location>
        <begin position="18"/>
        <end position="35"/>
    </location>
</feature>
<proteinExistence type="predicted"/>
<sequence>MLATMAKATLINGESGIDTGNSASVPTTNGFSSTYNEEHSDDHSVDLNAKTKLVDEHGHHGHHRPRDGINGEGSANKDNHYYDPHTNIKSNTVNEAHEGDHSVHIDEDVSEVKVPAHGRPHHHPRSGPTLINGESGIDTGNSASLPFTNGFSSTVNEAHSDDHSSTINKDKTVVDKDQHHGHHGQHHWVRDGKDLINGESGIDTGNSASIPVTNAFSSTVNEAHSDDHSADINKDKTVVDKEHPKHPQHPEHHHHWVRDSEDLIKGESGIDTGNSASLPTTNGFSSTYSEATKDDHSVDVNKDHTAVVKPEHPEKHHWPHHHPRGERHAPTLINGESGIDTGNSASLPTTNGLSSAYNEVSKDDHSLDVDKDATAIVEPEKHHWPHHHPRGERKEPTLINGESSIDTGNSASLPTTNGFSSTYNEASKDDHSVDVNKDHTAIVEPVHPEKHNRPHHHVRGERKEPTLINGESGIDTGNEAVIPFTNVFSSSDNESHEDDHSADINVKDTDVTKPAHPHHHPHARDLISGESGVDTGNEAIIPFTNVFSSSDNESHEDDHSADVNVKDTAVTKPEHAPHRHHGRDLIHGESGIDTGNSAGLPTTNEASNKVNEVHEDDHSADIKHKDTVVKPAYHHRPHPHWPRDLIKGEGGIDTGNSASIPFTNSFSSQVNEAHKDDHSVDVDSKDTLVKEKPQPKPVPVPVPVHHPHGHWPRDLIKGESGIDTGNSASIPITNAFSSQYNEATKDDHSVDADLKDKTVNDVPAHHGRPHHHLPRDLIKGESGIDTGNSATIPFTNAFSSQYNEATKDDHSVDADLKDTSVKDVPAHHGRPHHHLPRDLIKGESGIDTGNSATIPFTNVLSSQYNEASKDDHSVDANVKDTAVKGVPVHHGRPDHHRPRDLINGESGTDTGNSASLPFTNGFSSQYNEAHKDDHSVDADIKDTAIKRPEHGHAHGHPHLPRDLIKGESGIDTGNTATIPFTNVVSSGYNEASKDDHSVDVDSKDTVVDEPHRHHHRADDTLIQGESGIDTGNTATIPVTNVFAQGTNEVSSDDHSVSANVKDTDVNAHHDPAEPHDAQEPHDSVDSNTHSTEEDTEKDVDSNSSCASPVVHEVVHTVTRTLSGGPSRDTGVPYEAGHGAPAYNEPFTAAADAVAQSTPAYNAPEVAAGAAVSTPFFNAPAQPTGSSIESVPVYNAPAESTPAAPTDPVPGNLDSVASTITIKEASTFHMIPVFVPAPTDALRGADASSLGLPTPLPSGVAADQPSFRYDLPGPSSAPSPSTNTIMFTGAGAQVAPVHGFFPIVTGLVALLALIL</sequence>
<dbReference type="Proteomes" id="UP001143548">
    <property type="component" value="Unassembled WGS sequence"/>
</dbReference>
<feature type="compositionally biased region" description="Polar residues" evidence="1">
    <location>
        <begin position="341"/>
        <end position="358"/>
    </location>
</feature>
<feature type="region of interest" description="Disordered" evidence="1">
    <location>
        <begin position="265"/>
        <end position="297"/>
    </location>
</feature>
<feature type="region of interest" description="Disordered" evidence="1">
    <location>
        <begin position="671"/>
        <end position="710"/>
    </location>
</feature>
<evidence type="ECO:0000256" key="1">
    <source>
        <dbReference type="SAM" id="MobiDB-lite"/>
    </source>
</evidence>
<feature type="compositionally biased region" description="Polar residues" evidence="1">
    <location>
        <begin position="271"/>
        <end position="290"/>
    </location>
</feature>
<gene>
    <name evidence="3" type="ORF">AbraCBS73388_003841</name>
</gene>
<reference evidence="3" key="1">
    <citation type="submission" date="2022-07" db="EMBL/GenBank/DDBJ databases">
        <title>Taxonomy of Aspergillus series Nigri: significant species reduction supported by multi-species coalescent approaches.</title>
        <authorList>
            <person name="Bian C."/>
            <person name="Kusuya Y."/>
            <person name="Sklenar F."/>
            <person name="D'hooge E."/>
            <person name="Yaguchi T."/>
            <person name="Takahashi H."/>
            <person name="Hubka V."/>
        </authorList>
    </citation>
    <scope>NUCLEOTIDE SEQUENCE</scope>
    <source>
        <strain evidence="3">CBS 733.88</strain>
    </source>
</reference>
<feature type="compositionally biased region" description="Basic residues" evidence="1">
    <location>
        <begin position="887"/>
        <end position="896"/>
    </location>
</feature>
<evidence type="ECO:0000256" key="2">
    <source>
        <dbReference type="SAM" id="Phobius"/>
    </source>
</evidence>
<organism evidence="3 4">
    <name type="scientific">Aspergillus brasiliensis</name>
    <dbReference type="NCBI Taxonomy" id="319629"/>
    <lineage>
        <taxon>Eukaryota</taxon>
        <taxon>Fungi</taxon>
        <taxon>Dikarya</taxon>
        <taxon>Ascomycota</taxon>
        <taxon>Pezizomycotina</taxon>
        <taxon>Eurotiomycetes</taxon>
        <taxon>Eurotiomycetidae</taxon>
        <taxon>Eurotiales</taxon>
        <taxon>Aspergillaceae</taxon>
        <taxon>Aspergillus</taxon>
        <taxon>Aspergillus subgen. Circumdati</taxon>
    </lineage>
</organism>
<feature type="transmembrane region" description="Helical" evidence="2">
    <location>
        <begin position="1294"/>
        <end position="1313"/>
    </location>
</feature>
<feature type="region of interest" description="Disordered" evidence="1">
    <location>
        <begin position="1064"/>
        <end position="1108"/>
    </location>
</feature>
<feature type="compositionally biased region" description="Polar residues" evidence="1">
    <location>
        <begin position="401"/>
        <end position="425"/>
    </location>
</feature>
<accession>A0A9W6DL27</accession>
<evidence type="ECO:0000313" key="3">
    <source>
        <dbReference type="EMBL" id="GKZ19370.1"/>
    </source>
</evidence>
<feature type="region of interest" description="Disordered" evidence="1">
    <location>
        <begin position="341"/>
        <end position="365"/>
    </location>
</feature>
<keyword evidence="2" id="KW-1133">Transmembrane helix</keyword>
<dbReference type="EMBL" id="BROQ01000019">
    <property type="protein sequence ID" value="GKZ19370.1"/>
    <property type="molecule type" value="Genomic_DNA"/>
</dbReference>
<feature type="compositionally biased region" description="Basic and acidic residues" evidence="1">
    <location>
        <begin position="1064"/>
        <end position="1084"/>
    </location>
</feature>
<name>A0A9W6DL27_9EURO</name>
<feature type="compositionally biased region" description="Pro residues" evidence="1">
    <location>
        <begin position="695"/>
        <end position="704"/>
    </location>
</feature>
<feature type="region of interest" description="Disordered" evidence="1">
    <location>
        <begin position="401"/>
        <end position="432"/>
    </location>
</feature>
<feature type="region of interest" description="Disordered" evidence="1">
    <location>
        <begin position="13"/>
        <end position="43"/>
    </location>
</feature>
<evidence type="ECO:0000313" key="4">
    <source>
        <dbReference type="Proteomes" id="UP001143548"/>
    </source>
</evidence>
<feature type="region of interest" description="Disordered" evidence="1">
    <location>
        <begin position="57"/>
        <end position="92"/>
    </location>
</feature>
<feature type="compositionally biased region" description="Basic and acidic residues" evidence="1">
    <location>
        <begin position="1009"/>
        <end position="1019"/>
    </location>
</feature>
<keyword evidence="2" id="KW-0472">Membrane</keyword>
<keyword evidence="2" id="KW-0812">Transmembrane</keyword>
<comment type="caution">
    <text evidence="3">The sequence shown here is derived from an EMBL/GenBank/DDBJ whole genome shotgun (WGS) entry which is preliminary data.</text>
</comment>